<dbReference type="EMBL" id="JOJR01000459">
    <property type="protein sequence ID" value="RCN37567.1"/>
    <property type="molecule type" value="Genomic_DNA"/>
</dbReference>
<sequence>LFQQNPSVRTKWLSGDDFASGDSTGDATNVVLESSGSKKDGFESRPCKITFDGKNDEHLLWEPATDVLASSREEAAMSDRSWNPGGATAPRLDVEEETIRNKSNVEESKEYCFVDQLVDSSTLVSQQQFLLWKIEFSIALTVGVVYAFQSYGIQDWLNCHLRVKQFDSCVEEGKEIGDVGPKNAALESPKNLGGNRAQSDSPRVMSPGKAMLHKILSECSSPAAPSSRATSKPEKCDVPLGTVESGSDDLAREQSNPFSTRGMILSSSLESDPDFSNTSTDDDIAGCHSLDPKIAEVKANTTTDEGGKMKSKATLGTEASSFRSPMQHAS</sequence>
<proteinExistence type="predicted"/>
<dbReference type="AlphaFoldDB" id="A0A368G4K5"/>
<keyword evidence="3" id="KW-1185">Reference proteome</keyword>
<feature type="region of interest" description="Disordered" evidence="1">
    <location>
        <begin position="177"/>
        <end position="206"/>
    </location>
</feature>
<feature type="compositionally biased region" description="Low complexity" evidence="1">
    <location>
        <begin position="221"/>
        <end position="230"/>
    </location>
</feature>
<feature type="region of interest" description="Disordered" evidence="1">
    <location>
        <begin position="221"/>
        <end position="330"/>
    </location>
</feature>
<dbReference type="Proteomes" id="UP000252519">
    <property type="component" value="Unassembled WGS sequence"/>
</dbReference>
<reference evidence="2 3" key="1">
    <citation type="submission" date="2014-10" db="EMBL/GenBank/DDBJ databases">
        <title>Draft genome of the hookworm Ancylostoma caninum.</title>
        <authorList>
            <person name="Mitreva M."/>
        </authorList>
    </citation>
    <scope>NUCLEOTIDE SEQUENCE [LARGE SCALE GENOMIC DNA]</scope>
    <source>
        <strain evidence="2 3">Baltimore</strain>
    </source>
</reference>
<feature type="non-terminal residue" evidence="2">
    <location>
        <position position="1"/>
    </location>
</feature>
<feature type="compositionally biased region" description="Polar residues" evidence="1">
    <location>
        <begin position="253"/>
        <end position="279"/>
    </location>
</feature>
<name>A0A368G4K5_ANCCA</name>
<gene>
    <name evidence="2" type="ORF">ANCCAN_16532</name>
</gene>
<protein>
    <submittedName>
        <fullName evidence="2">Uncharacterized protein</fullName>
    </submittedName>
</protein>
<comment type="caution">
    <text evidence="2">The sequence shown here is derived from an EMBL/GenBank/DDBJ whole genome shotgun (WGS) entry which is preliminary data.</text>
</comment>
<evidence type="ECO:0000313" key="3">
    <source>
        <dbReference type="Proteomes" id="UP000252519"/>
    </source>
</evidence>
<evidence type="ECO:0000256" key="1">
    <source>
        <dbReference type="SAM" id="MobiDB-lite"/>
    </source>
</evidence>
<organism evidence="2 3">
    <name type="scientific">Ancylostoma caninum</name>
    <name type="common">Dog hookworm</name>
    <dbReference type="NCBI Taxonomy" id="29170"/>
    <lineage>
        <taxon>Eukaryota</taxon>
        <taxon>Metazoa</taxon>
        <taxon>Ecdysozoa</taxon>
        <taxon>Nematoda</taxon>
        <taxon>Chromadorea</taxon>
        <taxon>Rhabditida</taxon>
        <taxon>Rhabditina</taxon>
        <taxon>Rhabditomorpha</taxon>
        <taxon>Strongyloidea</taxon>
        <taxon>Ancylostomatidae</taxon>
        <taxon>Ancylostomatinae</taxon>
        <taxon>Ancylostoma</taxon>
    </lineage>
</organism>
<evidence type="ECO:0000313" key="2">
    <source>
        <dbReference type="EMBL" id="RCN37567.1"/>
    </source>
</evidence>
<accession>A0A368G4K5</accession>
<feature type="compositionally biased region" description="Polar residues" evidence="1">
    <location>
        <begin position="317"/>
        <end position="330"/>
    </location>
</feature>